<dbReference type="InterPro" id="IPR015424">
    <property type="entry name" value="PyrdxlP-dep_Trfase"/>
</dbReference>
<feature type="domain" description="Orn/Lys/Arg decarboxylases family 1 pyridoxal-P attachment site" evidence="7">
    <location>
        <begin position="46"/>
        <end position="399"/>
    </location>
</feature>
<evidence type="ECO:0000256" key="2">
    <source>
        <dbReference type="ARBA" id="ARBA00010671"/>
    </source>
</evidence>
<reference evidence="9 10" key="1">
    <citation type="submission" date="2019-06" db="EMBL/GenBank/DDBJ databases">
        <title>Genomic Encyclopedia of Type Strains, Phase IV (KMG-V): Genome sequencing to study the core and pangenomes of soil and plant-associated prokaryotes.</title>
        <authorList>
            <person name="Whitman W."/>
        </authorList>
    </citation>
    <scope>NUCLEOTIDE SEQUENCE [LARGE SCALE GENOMIC DNA]</scope>
    <source>
        <strain evidence="9 10">BR 11796</strain>
    </source>
</reference>
<accession>A0A560AU89</accession>
<organism evidence="9 10">
    <name type="scientific">Azospirillum brasilense</name>
    <dbReference type="NCBI Taxonomy" id="192"/>
    <lineage>
        <taxon>Bacteria</taxon>
        <taxon>Pseudomonadati</taxon>
        <taxon>Pseudomonadota</taxon>
        <taxon>Alphaproteobacteria</taxon>
        <taxon>Rhodospirillales</taxon>
        <taxon>Azospirillaceae</taxon>
        <taxon>Azospirillum</taxon>
    </lineage>
</organism>
<dbReference type="InterPro" id="IPR000310">
    <property type="entry name" value="Orn/Lys/Arg_deCO2ase_major_dom"/>
</dbReference>
<keyword evidence="5" id="KW-0456">Lyase</keyword>
<comment type="similarity">
    <text evidence="2">Belongs to the Orn/Lys/Arg decarboxylase class-I family.</text>
</comment>
<evidence type="ECO:0000256" key="5">
    <source>
        <dbReference type="ARBA" id="ARBA00023239"/>
    </source>
</evidence>
<dbReference type="Pfam" id="PF03711">
    <property type="entry name" value="OKR_DC_1_C"/>
    <property type="match status" value="1"/>
</dbReference>
<evidence type="ECO:0000259" key="8">
    <source>
        <dbReference type="Pfam" id="PF03711"/>
    </source>
</evidence>
<comment type="caution">
    <text evidence="9">The sequence shown here is derived from an EMBL/GenBank/DDBJ whole genome shotgun (WGS) entry which is preliminary data.</text>
</comment>
<evidence type="ECO:0000313" key="10">
    <source>
        <dbReference type="Proteomes" id="UP000316083"/>
    </source>
</evidence>
<dbReference type="PANTHER" id="PTHR43277">
    <property type="entry name" value="ARGININE DECARBOXYLASE"/>
    <property type="match status" value="1"/>
</dbReference>
<dbReference type="EMBL" id="VITF01000011">
    <property type="protein sequence ID" value="TWA63930.1"/>
    <property type="molecule type" value="Genomic_DNA"/>
</dbReference>
<dbReference type="InterPro" id="IPR052357">
    <property type="entry name" value="Orn_Lys_Arg_decarboxylase-I"/>
</dbReference>
<name>A0A560AU89_AZOBR</name>
<dbReference type="Gene3D" id="3.40.640.10">
    <property type="entry name" value="Type I PLP-dependent aspartate aminotransferase-like (Major domain)"/>
    <property type="match status" value="1"/>
</dbReference>
<proteinExistence type="inferred from homology"/>
<feature type="region of interest" description="Disordered" evidence="6">
    <location>
        <begin position="1"/>
        <end position="43"/>
    </location>
</feature>
<dbReference type="Gene3D" id="3.90.105.10">
    <property type="entry name" value="Molybdopterin biosynthesis moea protein, domain 2"/>
    <property type="match status" value="1"/>
</dbReference>
<dbReference type="InterPro" id="IPR015421">
    <property type="entry name" value="PyrdxlP-dep_Trfase_major"/>
</dbReference>
<dbReference type="Pfam" id="PF01276">
    <property type="entry name" value="OKR_DC_1"/>
    <property type="match status" value="1"/>
</dbReference>
<evidence type="ECO:0000256" key="1">
    <source>
        <dbReference type="ARBA" id="ARBA00001933"/>
    </source>
</evidence>
<dbReference type="InterPro" id="IPR008286">
    <property type="entry name" value="Prn/Lys/Arg_de-COase_C"/>
</dbReference>
<dbReference type="GO" id="GO:0016831">
    <property type="term" value="F:carboxy-lyase activity"/>
    <property type="evidence" value="ECO:0007669"/>
    <property type="project" value="UniProtKB-KW"/>
</dbReference>
<evidence type="ECO:0000256" key="3">
    <source>
        <dbReference type="ARBA" id="ARBA00022793"/>
    </source>
</evidence>
<evidence type="ECO:0000313" key="9">
    <source>
        <dbReference type="EMBL" id="TWA63930.1"/>
    </source>
</evidence>
<dbReference type="PANTHER" id="PTHR43277:SF4">
    <property type="entry name" value="ARGININE DECARBOXYLASE"/>
    <property type="match status" value="1"/>
</dbReference>
<evidence type="ECO:0000256" key="4">
    <source>
        <dbReference type="ARBA" id="ARBA00022898"/>
    </source>
</evidence>
<feature type="domain" description="Orn/Lys/Arg decarboxylase C-terminal" evidence="8">
    <location>
        <begin position="462"/>
        <end position="492"/>
    </location>
</feature>
<gene>
    <name evidence="9" type="ORF">FBZ82_11145</name>
</gene>
<evidence type="ECO:0000259" key="7">
    <source>
        <dbReference type="Pfam" id="PF01276"/>
    </source>
</evidence>
<sequence>MFQTDAFPAEAATKSEFPMSDPADQRLPIQKSPARNASGPPAIPETPLADALLAAAGSTRASFHALPVSRRGSIRDSAFADAYDALFGRGLFSEATITAPPLDSFFFPHRSLARAEELAALAFGATGTLFITAGTTTANLIALEALIARPDIRVLADKGTHQSIHFALSDKHAAVDYIEPRVFCEHSERAALSLPALLEQAAAAERAGAPYELLVLNGQSYDGVVYDIRAILTALAEASPSLTTVFVDEAWGAWSYFHEATRGRTALHARAADPALERFTVVATHSAHKSLSALRQGSLIHFSGDPELAERLRLARYRHHTTSPSYPILASLDLARAQMELEGRDLVERSLRLARRVSETVAGDPGLSAFSVNAPAVPDAFAGHAAIDPTKLSLKVSGLPIDAPELRERLYSRHGLYVNRCTRTSLLLNLHIGIGEEEVAALLDALRAIQRELSPDADQAGERRVSTSFIIPYPPGVPIIVPGEEIGGDTLRRIEAIRSAGARIYTIEHRPR</sequence>
<comment type="cofactor">
    <cofactor evidence="1">
        <name>pyridoxal 5'-phosphate</name>
        <dbReference type="ChEBI" id="CHEBI:597326"/>
    </cofactor>
</comment>
<keyword evidence="3" id="KW-0210">Decarboxylase</keyword>
<dbReference type="Proteomes" id="UP000316083">
    <property type="component" value="Unassembled WGS sequence"/>
</dbReference>
<protein>
    <submittedName>
        <fullName evidence="9">Arginine/lysine/ornithine decarboxylase</fullName>
    </submittedName>
</protein>
<dbReference type="AlphaFoldDB" id="A0A560AU89"/>
<keyword evidence="4" id="KW-0663">Pyridoxal phosphate</keyword>
<evidence type="ECO:0000256" key="6">
    <source>
        <dbReference type="SAM" id="MobiDB-lite"/>
    </source>
</evidence>
<dbReference type="SUPFAM" id="SSF53383">
    <property type="entry name" value="PLP-dependent transferases"/>
    <property type="match status" value="1"/>
</dbReference>